<dbReference type="GO" id="GO:0006355">
    <property type="term" value="P:regulation of DNA-templated transcription"/>
    <property type="evidence" value="ECO:0007669"/>
    <property type="project" value="TreeGrafter"/>
</dbReference>
<feature type="compositionally biased region" description="Low complexity" evidence="4">
    <location>
        <begin position="22"/>
        <end position="39"/>
    </location>
</feature>
<name>A0A5P1FR10_ASPOF</name>
<protein>
    <recommendedName>
        <fullName evidence="5">CCT domain-containing protein</fullName>
    </recommendedName>
</protein>
<keyword evidence="2 3" id="KW-0539">Nucleus</keyword>
<dbReference type="InterPro" id="IPR010402">
    <property type="entry name" value="CCT_domain"/>
</dbReference>
<dbReference type="Pfam" id="PF06203">
    <property type="entry name" value="CCT"/>
    <property type="match status" value="1"/>
</dbReference>
<dbReference type="PANTHER" id="PTHR31874:SF10">
    <property type="entry name" value="PROTEIN CHLOROPLAST IMPORT APPARATUS 2"/>
    <property type="match status" value="1"/>
</dbReference>
<dbReference type="OMA" id="RFGFFED"/>
<dbReference type="Gramene" id="ONK79429">
    <property type="protein sequence ID" value="ONK79429"/>
    <property type="gene ID" value="A4U43_C01F6280"/>
</dbReference>
<evidence type="ECO:0000256" key="2">
    <source>
        <dbReference type="ARBA" id="ARBA00023242"/>
    </source>
</evidence>
<feature type="domain" description="CCT" evidence="5">
    <location>
        <begin position="325"/>
        <end position="367"/>
    </location>
</feature>
<sequence>MSSFLGAKGTCSFNLDLIKNPSPSSGCSSTLTKSSSVSSLDIPTKRGRAPRKRPNQSYFEAATLLSTACPNVFSIKNLHKKHSGSFPSLSSSSLSSTGRPPSFPVLSDSDFLIEDPSPGPNLSRPFKFRPVNPIKTSCFVPRVGSPPGSPGYDVSSIFGDDDVEGIDSIMGKLSVNDCDTNCSPSVDPCINPFVGGKARLRAHNDDWWRLMPMVNMKDIVPKLNAMPSLERKKKTKKKKLEEVMDESEVTKTTTGSCITASAGKREGNLKSGLGLKLNHEEVIEAWGDREFPISYDPGSSEATSGIDAKLAMIDIFPDDEGVGMREASMLRYKEKRISRLFAKKIRYQVRKLKADGKPRMKGRFVKSNQGQFLQEAIKEENL</sequence>
<evidence type="ECO:0000256" key="4">
    <source>
        <dbReference type="SAM" id="MobiDB-lite"/>
    </source>
</evidence>
<dbReference type="EMBL" id="CM007381">
    <property type="protein sequence ID" value="ONK79429.1"/>
    <property type="molecule type" value="Genomic_DNA"/>
</dbReference>
<gene>
    <name evidence="6" type="ORF">A4U43_C01F6280</name>
</gene>
<dbReference type="PROSITE" id="PS51017">
    <property type="entry name" value="CCT"/>
    <property type="match status" value="1"/>
</dbReference>
<organism evidence="6 7">
    <name type="scientific">Asparagus officinalis</name>
    <name type="common">Garden asparagus</name>
    <dbReference type="NCBI Taxonomy" id="4686"/>
    <lineage>
        <taxon>Eukaryota</taxon>
        <taxon>Viridiplantae</taxon>
        <taxon>Streptophyta</taxon>
        <taxon>Embryophyta</taxon>
        <taxon>Tracheophyta</taxon>
        <taxon>Spermatophyta</taxon>
        <taxon>Magnoliopsida</taxon>
        <taxon>Liliopsida</taxon>
        <taxon>Asparagales</taxon>
        <taxon>Asparagaceae</taxon>
        <taxon>Asparagoideae</taxon>
        <taxon>Asparagus</taxon>
    </lineage>
</organism>
<feature type="region of interest" description="Disordered" evidence="4">
    <location>
        <begin position="22"/>
        <end position="55"/>
    </location>
</feature>
<dbReference type="OrthoDB" id="153872at2759"/>
<keyword evidence="7" id="KW-1185">Reference proteome</keyword>
<dbReference type="PANTHER" id="PTHR31874">
    <property type="entry name" value="CCT MOTIF FAMILY PROTEIN, EXPRESSED"/>
    <property type="match status" value="1"/>
</dbReference>
<accession>A0A5P1FR10</accession>
<proteinExistence type="predicted"/>
<reference evidence="7" key="1">
    <citation type="journal article" date="2017" name="Nat. Commun.">
        <title>The asparagus genome sheds light on the origin and evolution of a young Y chromosome.</title>
        <authorList>
            <person name="Harkess A."/>
            <person name="Zhou J."/>
            <person name="Xu C."/>
            <person name="Bowers J.E."/>
            <person name="Van der Hulst R."/>
            <person name="Ayyampalayam S."/>
            <person name="Mercati F."/>
            <person name="Riccardi P."/>
            <person name="McKain M.R."/>
            <person name="Kakrana A."/>
            <person name="Tang H."/>
            <person name="Ray J."/>
            <person name="Groenendijk J."/>
            <person name="Arikit S."/>
            <person name="Mathioni S.M."/>
            <person name="Nakano M."/>
            <person name="Shan H."/>
            <person name="Telgmann-Rauber A."/>
            <person name="Kanno A."/>
            <person name="Yue Z."/>
            <person name="Chen H."/>
            <person name="Li W."/>
            <person name="Chen Y."/>
            <person name="Xu X."/>
            <person name="Zhang Y."/>
            <person name="Luo S."/>
            <person name="Chen H."/>
            <person name="Gao J."/>
            <person name="Mao Z."/>
            <person name="Pires J.C."/>
            <person name="Luo M."/>
            <person name="Kudrna D."/>
            <person name="Wing R.A."/>
            <person name="Meyers B.C."/>
            <person name="Yi K."/>
            <person name="Kong H."/>
            <person name="Lavrijsen P."/>
            <person name="Sunseri F."/>
            <person name="Falavigna A."/>
            <person name="Ye Y."/>
            <person name="Leebens-Mack J.H."/>
            <person name="Chen G."/>
        </authorList>
    </citation>
    <scope>NUCLEOTIDE SEQUENCE [LARGE SCALE GENOMIC DNA]</scope>
    <source>
        <strain evidence="7">cv. DH0086</strain>
    </source>
</reference>
<feature type="compositionally biased region" description="Basic residues" evidence="4">
    <location>
        <begin position="45"/>
        <end position="54"/>
    </location>
</feature>
<evidence type="ECO:0000256" key="1">
    <source>
        <dbReference type="ARBA" id="ARBA00004123"/>
    </source>
</evidence>
<evidence type="ECO:0000313" key="6">
    <source>
        <dbReference type="EMBL" id="ONK79429.1"/>
    </source>
</evidence>
<dbReference type="InterPro" id="IPR052453">
    <property type="entry name" value="CONSTANS-like_ZF"/>
</dbReference>
<dbReference type="AlphaFoldDB" id="A0A5P1FR10"/>
<comment type="subcellular location">
    <subcellularLocation>
        <location evidence="1 3">Nucleus</location>
    </subcellularLocation>
</comment>
<evidence type="ECO:0000313" key="7">
    <source>
        <dbReference type="Proteomes" id="UP000243459"/>
    </source>
</evidence>
<dbReference type="Proteomes" id="UP000243459">
    <property type="component" value="Chromosome 1"/>
</dbReference>
<evidence type="ECO:0000256" key="3">
    <source>
        <dbReference type="PROSITE-ProRule" id="PRU00357"/>
    </source>
</evidence>
<dbReference type="GO" id="GO:0005634">
    <property type="term" value="C:nucleus"/>
    <property type="evidence" value="ECO:0007669"/>
    <property type="project" value="UniProtKB-SubCell"/>
</dbReference>
<evidence type="ECO:0000259" key="5">
    <source>
        <dbReference type="PROSITE" id="PS51017"/>
    </source>
</evidence>